<dbReference type="AlphaFoldDB" id="A0A9D4Q0F2"/>
<dbReference type="PANTHER" id="PTHR46116">
    <property type="entry name" value="(E3-INDEPENDENT) E2 UBIQUITIN-CONJUGATING ENZYME"/>
    <property type="match status" value="1"/>
</dbReference>
<dbReference type="GO" id="GO:0005524">
    <property type="term" value="F:ATP binding"/>
    <property type="evidence" value="ECO:0007669"/>
    <property type="project" value="UniProtKB-KW"/>
</dbReference>
<evidence type="ECO:0000259" key="15">
    <source>
        <dbReference type="PROSITE" id="PS50127"/>
    </source>
</evidence>
<evidence type="ECO:0000256" key="11">
    <source>
        <dbReference type="ARBA" id="ARBA00039894"/>
    </source>
</evidence>
<keyword evidence="6" id="KW-0053">Apoptosis</keyword>
<keyword evidence="17" id="KW-1185">Reference proteome</keyword>
<dbReference type="EC" id="2.3.2.23" evidence="3"/>
<evidence type="ECO:0000256" key="6">
    <source>
        <dbReference type="ARBA" id="ARBA00022703"/>
    </source>
</evidence>
<gene>
    <name evidence="16" type="ORF">HPB52_022520</name>
</gene>
<evidence type="ECO:0000313" key="16">
    <source>
        <dbReference type="EMBL" id="KAH7957723.1"/>
    </source>
</evidence>
<evidence type="ECO:0000256" key="8">
    <source>
        <dbReference type="ARBA" id="ARBA00022786"/>
    </source>
</evidence>
<evidence type="ECO:0000256" key="5">
    <source>
        <dbReference type="ARBA" id="ARBA00022679"/>
    </source>
</evidence>
<keyword evidence="4" id="KW-0963">Cytoplasm</keyword>
<evidence type="ECO:0000256" key="4">
    <source>
        <dbReference type="ARBA" id="ARBA00022490"/>
    </source>
</evidence>
<dbReference type="VEuPathDB" id="VectorBase:RSAN_030341"/>
<evidence type="ECO:0000256" key="9">
    <source>
        <dbReference type="ARBA" id="ARBA00022840"/>
    </source>
</evidence>
<evidence type="ECO:0000256" key="1">
    <source>
        <dbReference type="ARBA" id="ARBA00004123"/>
    </source>
</evidence>
<organism evidence="16 17">
    <name type="scientific">Rhipicephalus sanguineus</name>
    <name type="common">Brown dog tick</name>
    <name type="synonym">Ixodes sanguineus</name>
    <dbReference type="NCBI Taxonomy" id="34632"/>
    <lineage>
        <taxon>Eukaryota</taxon>
        <taxon>Metazoa</taxon>
        <taxon>Ecdysozoa</taxon>
        <taxon>Arthropoda</taxon>
        <taxon>Chelicerata</taxon>
        <taxon>Arachnida</taxon>
        <taxon>Acari</taxon>
        <taxon>Parasitiformes</taxon>
        <taxon>Ixodida</taxon>
        <taxon>Ixodoidea</taxon>
        <taxon>Ixodidae</taxon>
        <taxon>Rhipicephalinae</taxon>
        <taxon>Rhipicephalus</taxon>
        <taxon>Rhipicephalus</taxon>
    </lineage>
</organism>
<dbReference type="PROSITE" id="PS50127">
    <property type="entry name" value="UBC_2"/>
    <property type="match status" value="1"/>
</dbReference>
<dbReference type="Gene3D" id="3.10.110.10">
    <property type="entry name" value="Ubiquitin Conjugating Enzyme"/>
    <property type="match status" value="1"/>
</dbReference>
<reference evidence="16" key="1">
    <citation type="journal article" date="2020" name="Cell">
        <title>Large-Scale Comparative Analyses of Tick Genomes Elucidate Their Genetic Diversity and Vector Capacities.</title>
        <authorList>
            <consortium name="Tick Genome and Microbiome Consortium (TIGMIC)"/>
            <person name="Jia N."/>
            <person name="Wang J."/>
            <person name="Shi W."/>
            <person name="Du L."/>
            <person name="Sun Y."/>
            <person name="Zhan W."/>
            <person name="Jiang J.F."/>
            <person name="Wang Q."/>
            <person name="Zhang B."/>
            <person name="Ji P."/>
            <person name="Bell-Sakyi L."/>
            <person name="Cui X.M."/>
            <person name="Yuan T.T."/>
            <person name="Jiang B.G."/>
            <person name="Yang W.F."/>
            <person name="Lam T.T."/>
            <person name="Chang Q.C."/>
            <person name="Ding S.J."/>
            <person name="Wang X.J."/>
            <person name="Zhu J.G."/>
            <person name="Ruan X.D."/>
            <person name="Zhao L."/>
            <person name="Wei J.T."/>
            <person name="Ye R.Z."/>
            <person name="Que T.C."/>
            <person name="Du C.H."/>
            <person name="Zhou Y.H."/>
            <person name="Cheng J.X."/>
            <person name="Dai P.F."/>
            <person name="Guo W.B."/>
            <person name="Han X.H."/>
            <person name="Huang E.J."/>
            <person name="Li L.F."/>
            <person name="Wei W."/>
            <person name="Gao Y.C."/>
            <person name="Liu J.Z."/>
            <person name="Shao H.Z."/>
            <person name="Wang X."/>
            <person name="Wang C.C."/>
            <person name="Yang T.C."/>
            <person name="Huo Q.B."/>
            <person name="Li W."/>
            <person name="Chen H.Y."/>
            <person name="Chen S.E."/>
            <person name="Zhou L.G."/>
            <person name="Ni X.B."/>
            <person name="Tian J.H."/>
            <person name="Sheng Y."/>
            <person name="Liu T."/>
            <person name="Pan Y.S."/>
            <person name="Xia L.Y."/>
            <person name="Li J."/>
            <person name="Zhao F."/>
            <person name="Cao W.C."/>
        </authorList>
    </citation>
    <scope>NUCLEOTIDE SEQUENCE</scope>
    <source>
        <strain evidence="16">Rsan-2018</strain>
    </source>
</reference>
<dbReference type="Proteomes" id="UP000821837">
    <property type="component" value="Unassembled WGS sequence"/>
</dbReference>
<dbReference type="GO" id="GO:0004869">
    <property type="term" value="F:cysteine-type endopeptidase inhibitor activity"/>
    <property type="evidence" value="ECO:0007669"/>
    <property type="project" value="TreeGrafter"/>
</dbReference>
<evidence type="ECO:0000313" key="17">
    <source>
        <dbReference type="Proteomes" id="UP000821837"/>
    </source>
</evidence>
<proteinExistence type="predicted"/>
<evidence type="ECO:0000256" key="14">
    <source>
        <dbReference type="ARBA" id="ARBA00042401"/>
    </source>
</evidence>
<accession>A0A9D4Q0F2</accession>
<dbReference type="PANTHER" id="PTHR46116:SF26">
    <property type="entry name" value="UBIQUITIN-CONJUGATING ENZYME E2 Z"/>
    <property type="match status" value="1"/>
</dbReference>
<dbReference type="GO" id="GO:0005737">
    <property type="term" value="C:cytoplasm"/>
    <property type="evidence" value="ECO:0007669"/>
    <property type="project" value="UniProtKB-SubCell"/>
</dbReference>
<keyword evidence="5" id="KW-0808">Transferase</keyword>
<comment type="caution">
    <text evidence="16">The sequence shown here is derived from an EMBL/GenBank/DDBJ whole genome shotgun (WGS) entry which is preliminary data.</text>
</comment>
<evidence type="ECO:0000256" key="12">
    <source>
        <dbReference type="ARBA" id="ARBA00041798"/>
    </source>
</evidence>
<dbReference type="GO" id="GO:0061631">
    <property type="term" value="F:ubiquitin conjugating enzyme activity"/>
    <property type="evidence" value="ECO:0007669"/>
    <property type="project" value="UniProtKB-EC"/>
</dbReference>
<dbReference type="InterPro" id="IPR016135">
    <property type="entry name" value="UBQ-conjugating_enzyme/RWD"/>
</dbReference>
<dbReference type="SUPFAM" id="SSF54495">
    <property type="entry name" value="UBC-like"/>
    <property type="match status" value="1"/>
</dbReference>
<keyword evidence="8" id="KW-0833">Ubl conjugation pathway</keyword>
<dbReference type="GO" id="GO:0006915">
    <property type="term" value="P:apoptotic process"/>
    <property type="evidence" value="ECO:0007669"/>
    <property type="project" value="UniProtKB-KW"/>
</dbReference>
<dbReference type="GO" id="GO:0043066">
    <property type="term" value="P:negative regulation of apoptotic process"/>
    <property type="evidence" value="ECO:0007669"/>
    <property type="project" value="TreeGrafter"/>
</dbReference>
<sequence>MSIPQADPSKTEDRPFIGVWDPLTCVDEIPTPSCLSRIRQELSDIEDNPLPGIFVCPEDNDITRIHSIIIGPAETPYEGGFFHVFVKCPAAYPAVPPHVRLMTTDAGKVSFHPKLYACGKICLGIVGTGPGPVWTHDKGIGSVLMKIQLLLSDVITPTEAYSSVLKDKVRHDTVRVAVCDAVAACLHSNPPYPSRLARVMMKTFTESYDRYEDQIKALGELESSRNLAHMLGVSVTYLYQPLMSRLKNLGQEVKDKIQPSGGLTGPGSGGI</sequence>
<evidence type="ECO:0000256" key="10">
    <source>
        <dbReference type="ARBA" id="ARBA00023242"/>
    </source>
</evidence>
<dbReference type="GO" id="GO:0005634">
    <property type="term" value="C:nucleus"/>
    <property type="evidence" value="ECO:0007669"/>
    <property type="project" value="UniProtKB-SubCell"/>
</dbReference>
<keyword evidence="7" id="KW-0547">Nucleotide-binding</keyword>
<evidence type="ECO:0000256" key="3">
    <source>
        <dbReference type="ARBA" id="ARBA00012486"/>
    </source>
</evidence>
<reference evidence="16" key="2">
    <citation type="submission" date="2021-09" db="EMBL/GenBank/DDBJ databases">
        <authorList>
            <person name="Jia N."/>
            <person name="Wang J."/>
            <person name="Shi W."/>
            <person name="Du L."/>
            <person name="Sun Y."/>
            <person name="Zhan W."/>
            <person name="Jiang J."/>
            <person name="Wang Q."/>
            <person name="Zhang B."/>
            <person name="Ji P."/>
            <person name="Sakyi L.B."/>
            <person name="Cui X."/>
            <person name="Yuan T."/>
            <person name="Jiang B."/>
            <person name="Yang W."/>
            <person name="Lam T.T.-Y."/>
            <person name="Chang Q."/>
            <person name="Ding S."/>
            <person name="Wang X."/>
            <person name="Zhu J."/>
            <person name="Ruan X."/>
            <person name="Zhao L."/>
            <person name="Wei J."/>
            <person name="Que T."/>
            <person name="Du C."/>
            <person name="Cheng J."/>
            <person name="Dai P."/>
            <person name="Han X."/>
            <person name="Huang E."/>
            <person name="Gao Y."/>
            <person name="Liu J."/>
            <person name="Shao H."/>
            <person name="Ye R."/>
            <person name="Li L."/>
            <person name="Wei W."/>
            <person name="Wang X."/>
            <person name="Wang C."/>
            <person name="Huo Q."/>
            <person name="Li W."/>
            <person name="Guo W."/>
            <person name="Chen H."/>
            <person name="Chen S."/>
            <person name="Zhou L."/>
            <person name="Zhou L."/>
            <person name="Ni X."/>
            <person name="Tian J."/>
            <person name="Zhou Y."/>
            <person name="Sheng Y."/>
            <person name="Liu T."/>
            <person name="Pan Y."/>
            <person name="Xia L."/>
            <person name="Li J."/>
            <person name="Zhao F."/>
            <person name="Cao W."/>
        </authorList>
    </citation>
    <scope>NUCLEOTIDE SEQUENCE</scope>
    <source>
        <strain evidence="16">Rsan-2018</strain>
        <tissue evidence="16">Larvae</tissue>
    </source>
</reference>
<name>A0A9D4Q0F2_RHISA</name>
<dbReference type="EMBL" id="JABSTV010001250">
    <property type="protein sequence ID" value="KAH7957723.1"/>
    <property type="molecule type" value="Genomic_DNA"/>
</dbReference>
<keyword evidence="9" id="KW-0067">ATP-binding</keyword>
<evidence type="ECO:0000256" key="2">
    <source>
        <dbReference type="ARBA" id="ARBA00004496"/>
    </source>
</evidence>
<evidence type="ECO:0000256" key="13">
    <source>
        <dbReference type="ARBA" id="ARBA00042316"/>
    </source>
</evidence>
<protein>
    <recommendedName>
        <fullName evidence="11">Ubiquitin-conjugating enzyme E2 Z</fullName>
        <ecNumber evidence="3">2.3.2.23</ecNumber>
    </recommendedName>
    <alternativeName>
        <fullName evidence="12">E2 ubiquitin-conjugating enzyme Z</fullName>
    </alternativeName>
    <alternativeName>
        <fullName evidence="14">Ubiquitin carrier protein Z</fullName>
    </alternativeName>
    <alternativeName>
        <fullName evidence="13">Ubiquitin-protein ligase Z</fullName>
    </alternativeName>
</protein>
<evidence type="ECO:0000256" key="7">
    <source>
        <dbReference type="ARBA" id="ARBA00022741"/>
    </source>
</evidence>
<keyword evidence="10" id="KW-0539">Nucleus</keyword>
<dbReference type="Pfam" id="PF00179">
    <property type="entry name" value="UQ_con"/>
    <property type="match status" value="1"/>
</dbReference>
<comment type="subcellular location">
    <subcellularLocation>
        <location evidence="2">Cytoplasm</location>
    </subcellularLocation>
    <subcellularLocation>
        <location evidence="1">Nucleus</location>
    </subcellularLocation>
</comment>
<dbReference type="InterPro" id="IPR000608">
    <property type="entry name" value="UBC"/>
</dbReference>
<feature type="domain" description="UBC core" evidence="15">
    <location>
        <begin position="33"/>
        <end position="205"/>
    </location>
</feature>
<dbReference type="SMART" id="SM00212">
    <property type="entry name" value="UBCc"/>
    <property type="match status" value="1"/>
</dbReference>